<dbReference type="Pfam" id="PF14214">
    <property type="entry name" value="Helitron_like_N"/>
    <property type="match status" value="2"/>
</dbReference>
<evidence type="ECO:0000256" key="1">
    <source>
        <dbReference type="SAM" id="SignalP"/>
    </source>
</evidence>
<dbReference type="AlphaFoldDB" id="A0A9R1XSS2"/>
<protein>
    <recommendedName>
        <fullName evidence="2">Helitron helicase-like domain-containing protein</fullName>
    </recommendedName>
</protein>
<gene>
    <name evidence="3" type="ORF">LSAT_V11C300117100</name>
</gene>
<feature type="chain" id="PRO_5040155200" description="Helitron helicase-like domain-containing protein" evidence="1">
    <location>
        <begin position="19"/>
        <end position="253"/>
    </location>
</feature>
<comment type="caution">
    <text evidence="3">The sequence shown here is derived from an EMBL/GenBank/DDBJ whole genome shotgun (WGS) entry which is preliminary data.</text>
</comment>
<evidence type="ECO:0000259" key="2">
    <source>
        <dbReference type="Pfam" id="PF14214"/>
    </source>
</evidence>
<reference evidence="3 4" key="1">
    <citation type="journal article" date="2017" name="Nat. Commun.">
        <title>Genome assembly with in vitro proximity ligation data and whole-genome triplication in lettuce.</title>
        <authorList>
            <person name="Reyes-Chin-Wo S."/>
            <person name="Wang Z."/>
            <person name="Yang X."/>
            <person name="Kozik A."/>
            <person name="Arikit S."/>
            <person name="Song C."/>
            <person name="Xia L."/>
            <person name="Froenicke L."/>
            <person name="Lavelle D.O."/>
            <person name="Truco M.J."/>
            <person name="Xia R."/>
            <person name="Zhu S."/>
            <person name="Xu C."/>
            <person name="Xu H."/>
            <person name="Xu X."/>
            <person name="Cox K."/>
            <person name="Korf I."/>
            <person name="Meyers B.C."/>
            <person name="Michelmore R.W."/>
        </authorList>
    </citation>
    <scope>NUCLEOTIDE SEQUENCE [LARGE SCALE GENOMIC DNA]</scope>
    <source>
        <strain evidence="4">cv. Salinas</strain>
        <tissue evidence="3">Seedlings</tissue>
    </source>
</reference>
<dbReference type="InterPro" id="IPR025476">
    <property type="entry name" value="Helitron_helicase-like"/>
</dbReference>
<accession>A0A9R1XSS2</accession>
<dbReference type="EMBL" id="NBSK02000003">
    <property type="protein sequence ID" value="KAJ0218057.1"/>
    <property type="molecule type" value="Genomic_DNA"/>
</dbReference>
<sequence>MGKLYCALLLFTFYTVLGRDAYNPKVVSVRAYYAYKLRIRHDDTTFLLYFGRLLEQYIVDNYVKLETQRLYFFRTQQEEIRQEFLQGVVDEMAKWKQRVLLLKHETKICRSNGLGTKVRVFHAKVEQLKHELFKNNIFGEICAYTYVIGFRKRGLPHAHFLLILETNCKTHTPEDFEKIKYHHKVQNPHLFRMVVQHMIHGPCCSLNPFNVCMKKKGSCKNPHLFRMVVQHTMHILYIVDVTMGLSESQRCYS</sequence>
<organism evidence="3 4">
    <name type="scientific">Lactuca sativa</name>
    <name type="common">Garden lettuce</name>
    <dbReference type="NCBI Taxonomy" id="4236"/>
    <lineage>
        <taxon>Eukaryota</taxon>
        <taxon>Viridiplantae</taxon>
        <taxon>Streptophyta</taxon>
        <taxon>Embryophyta</taxon>
        <taxon>Tracheophyta</taxon>
        <taxon>Spermatophyta</taxon>
        <taxon>Magnoliopsida</taxon>
        <taxon>eudicotyledons</taxon>
        <taxon>Gunneridae</taxon>
        <taxon>Pentapetalae</taxon>
        <taxon>asterids</taxon>
        <taxon>campanulids</taxon>
        <taxon>Asterales</taxon>
        <taxon>Asteraceae</taxon>
        <taxon>Cichorioideae</taxon>
        <taxon>Cichorieae</taxon>
        <taxon>Lactucinae</taxon>
        <taxon>Lactuca</taxon>
    </lineage>
</organism>
<evidence type="ECO:0000313" key="4">
    <source>
        <dbReference type="Proteomes" id="UP000235145"/>
    </source>
</evidence>
<feature type="domain" description="Helitron helicase-like" evidence="2">
    <location>
        <begin position="32"/>
        <end position="111"/>
    </location>
</feature>
<dbReference type="Proteomes" id="UP000235145">
    <property type="component" value="Unassembled WGS sequence"/>
</dbReference>
<proteinExistence type="predicted"/>
<keyword evidence="4" id="KW-1185">Reference proteome</keyword>
<keyword evidence="1" id="KW-0732">Signal</keyword>
<feature type="domain" description="Helitron helicase-like" evidence="2">
    <location>
        <begin position="118"/>
        <end position="162"/>
    </location>
</feature>
<evidence type="ECO:0000313" key="3">
    <source>
        <dbReference type="EMBL" id="KAJ0218057.1"/>
    </source>
</evidence>
<feature type="signal peptide" evidence="1">
    <location>
        <begin position="1"/>
        <end position="18"/>
    </location>
</feature>
<name>A0A9R1XSS2_LACSA</name>